<dbReference type="FunFam" id="1.10.10.60:FF:000002">
    <property type="entry name" value="Myb family transcription factor"/>
    <property type="match status" value="1"/>
</dbReference>
<dbReference type="Gene3D" id="1.10.10.60">
    <property type="entry name" value="Homeodomain-like"/>
    <property type="match status" value="1"/>
</dbReference>
<feature type="compositionally biased region" description="Polar residues" evidence="10">
    <location>
        <begin position="1"/>
        <end position="11"/>
    </location>
</feature>
<feature type="region of interest" description="Disordered" evidence="10">
    <location>
        <begin position="650"/>
        <end position="683"/>
    </location>
</feature>
<feature type="repeat" description="WD" evidence="9">
    <location>
        <begin position="363"/>
        <end position="396"/>
    </location>
</feature>
<dbReference type="InterPro" id="IPR025756">
    <property type="entry name" value="Myb_CC_LHEQLE"/>
</dbReference>
<dbReference type="InterPro" id="IPR049404">
    <property type="entry name" value="EDC4_C"/>
</dbReference>
<accession>A0AAN7R0A6</accession>
<evidence type="ECO:0000313" key="13">
    <source>
        <dbReference type="Proteomes" id="UP001346149"/>
    </source>
</evidence>
<evidence type="ECO:0000256" key="8">
    <source>
        <dbReference type="ARBA" id="ARBA00023242"/>
    </source>
</evidence>
<keyword evidence="5" id="KW-0805">Transcription regulation</keyword>
<feature type="compositionally biased region" description="Polar residues" evidence="10">
    <location>
        <begin position="852"/>
        <end position="864"/>
    </location>
</feature>
<dbReference type="InterPro" id="IPR032401">
    <property type="entry name" value="EDC4_WD40"/>
</dbReference>
<keyword evidence="7" id="KW-0804">Transcription</keyword>
<comment type="similarity">
    <text evidence="4">Belongs to the WD repeat EDC4 family.</text>
</comment>
<sequence>MASPANSNNLQILFRPSSSSPGPAPPLLPSSSAPYPTPSSSYPPPTGPYTFHHAQYRPYPPPQPIPGQQLPQDHQFFANLHRPNPYHPPLNPNPEGGARLMALLSTQNPTAHPDLPPHHFSPSPSAPPDFLFIPQPPGTMTSAVSAALLPNMQAAGLPAPIRMPSSKLPKGRLLIGDHVVYDIDVRLQGEVQPQLEVTPITKYVSDPCLVLGRQIAVNRSYICYGLKMGNIRVLNINTALRSLLRGHNQRVTDMAFFAEDVHLLASASNDGRIYIWKINEGPDEEENAQITGKVVLAIQVVGEEESVHPQLCWHPHKQEILMVSIGKHILKIDSTRVGKGGIFSTEEPMICPLEKPIDGVQIIGEHEGVVTGLSMCQWMTTRLASASMDGIVKIWEDRRPVPLAVLRPHDGHPVNSVTFFTASHRPDHIVLITGGTVNRELKIWTLAEEEGWLLPSDSESWQCTQTLELKSSSTETKVEDAFFNQVVALPHAGLFLLANAKKNAIYAIHVDYGVNPTSTRMDYLAEFMVAMPILSVTGTSETLADGEHTVQVYCVQTQAIQQYALALSQCLPPLMENMELEKSDANVSAMADAHSNNDGSVMLPNISGAAATATQQSTLTHAMVTSLPDTTVLGGENKLSVLPSNKSFENVRPASPLSLSPRLSRMSSGFRSPSNNFEQLPPMTDHNAEPAVVDYLVDMRMDIVNENVPQGDTSKKSNKADFPTVSGPASFMRPTHLVTPTEILSTTPSSESQIIQGPNLEDVKVQDVVHANSTENVEVKAKVVGEGGNILSKDYEYERESHIPVDRKEKSFYSQTSDLSIQMAIDSSDGIHAGKGTHISVNDGGLSEASDQRPTNSETVQDLNNHAPEKTDNELDSFVVTLGQTTNAKRKKEKGKGSQVGPSSPKSSPFNSTNSLNGPDSSSNALSTDSAVSHLLAMQEMLDQVVAMQNEMQKQISAMVTVPVNKEGKRLEASLGRNMDKMIKANTDALWARFQEENAKHEKLERDRTQQITHLITNCLNKDLPAVIEKIMKKEIAAVGQAVTRAVTPVLEKCISSAISESFQKGVGDKAVTQLEKAVNSKLEGTVTRQIQAQFQTSGKQALQDALRSSLEASIIPAFELQCKTMFERIDGTLQNGLIKHLTAAQQQYDSTHSPLAITLRDAINSASSITQTLSGELAEGQRKLMEIAVAGAGSGTTNPQVTQISKGPLVGLCEMQPEVKIDPTKELSRLVSEHKYEEAFAMALHRSDVAIVSWLCFQVDLHRVLALVPMPLSQGVLLFLLQQLAWDIGNDTSKKISWMTGVVMAINPADPMIAVHVRSILDQLPFLAFQWFSAPVFLGVQICHTDECQMYQPKSGPSSNLAPNNSLARGQHLECGVSTMEPIDRGKNASNNSTLASKQRLRWTHELHERFVDAVAQLGGPDRATPKGVLRVMGVQGLTIYHVKSHLQKYRLAKYLPDASSDGKKADKESTDLHSKVDGSSGMQITEALKLQMEVQKRLQEQLEVQRQLQLRIEAQGKYLKKIIEEQQRISGTTLVDPPSDDKAGESENKTDPTTPVPTSESPDKSAKGRATAKSLSMDESFSSQHEPLTPESCCPLGSPAESPRAETSRKKVKVDERSFSSKLKMVLPHQILESSLSSSYHQPNSNFHAQE</sequence>
<evidence type="ECO:0000256" key="1">
    <source>
        <dbReference type="ARBA" id="ARBA00004123"/>
    </source>
</evidence>
<feature type="compositionally biased region" description="Basic and acidic residues" evidence="10">
    <location>
        <begin position="1541"/>
        <end position="1552"/>
    </location>
</feature>
<dbReference type="EMBL" id="JAXQNO010000015">
    <property type="protein sequence ID" value="KAK4783031.1"/>
    <property type="molecule type" value="Genomic_DNA"/>
</dbReference>
<feature type="compositionally biased region" description="Polar residues" evidence="10">
    <location>
        <begin position="1553"/>
        <end position="1562"/>
    </location>
</feature>
<dbReference type="InterPro" id="IPR017930">
    <property type="entry name" value="Myb_dom"/>
</dbReference>
<feature type="compositionally biased region" description="Basic and acidic residues" evidence="10">
    <location>
        <begin position="1462"/>
        <end position="1478"/>
    </location>
</feature>
<evidence type="ECO:0000313" key="12">
    <source>
        <dbReference type="EMBL" id="KAK4783031.1"/>
    </source>
</evidence>
<dbReference type="Pfam" id="PF14379">
    <property type="entry name" value="Myb_CC_LHEQLE"/>
    <property type="match status" value="1"/>
</dbReference>
<dbReference type="Gene3D" id="2.130.10.10">
    <property type="entry name" value="YVTN repeat-like/Quinoprotein amine dehydrogenase"/>
    <property type="match status" value="1"/>
</dbReference>
<gene>
    <name evidence="12" type="ORF">SAY86_007405</name>
</gene>
<feature type="compositionally biased region" description="Polar residues" evidence="10">
    <location>
        <begin position="900"/>
        <end position="927"/>
    </location>
</feature>
<evidence type="ECO:0000256" key="9">
    <source>
        <dbReference type="PROSITE-ProRule" id="PRU00221"/>
    </source>
</evidence>
<dbReference type="GO" id="GO:0000932">
    <property type="term" value="C:P-body"/>
    <property type="evidence" value="ECO:0007669"/>
    <property type="project" value="UniProtKB-SubCell"/>
</dbReference>
<keyword evidence="13" id="KW-1185">Reference proteome</keyword>
<organism evidence="12 13">
    <name type="scientific">Trapa natans</name>
    <name type="common">Water chestnut</name>
    <dbReference type="NCBI Taxonomy" id="22666"/>
    <lineage>
        <taxon>Eukaryota</taxon>
        <taxon>Viridiplantae</taxon>
        <taxon>Streptophyta</taxon>
        <taxon>Embryophyta</taxon>
        <taxon>Tracheophyta</taxon>
        <taxon>Spermatophyta</taxon>
        <taxon>Magnoliopsida</taxon>
        <taxon>eudicotyledons</taxon>
        <taxon>Gunneridae</taxon>
        <taxon>Pentapetalae</taxon>
        <taxon>rosids</taxon>
        <taxon>malvids</taxon>
        <taxon>Myrtales</taxon>
        <taxon>Lythraceae</taxon>
        <taxon>Trapa</taxon>
    </lineage>
</organism>
<name>A0AAN7R0A6_TRANT</name>
<dbReference type="InterPro" id="IPR006447">
    <property type="entry name" value="Myb_dom_plants"/>
</dbReference>
<dbReference type="SUPFAM" id="SSF46689">
    <property type="entry name" value="Homeodomain-like"/>
    <property type="match status" value="1"/>
</dbReference>
<evidence type="ECO:0000256" key="3">
    <source>
        <dbReference type="ARBA" id="ARBA00006783"/>
    </source>
</evidence>
<dbReference type="Proteomes" id="UP001346149">
    <property type="component" value="Unassembled WGS sequence"/>
</dbReference>
<dbReference type="InterPro" id="IPR044938">
    <property type="entry name" value="EDC4_C_sf"/>
</dbReference>
<dbReference type="PANTHER" id="PTHR15598">
    <property type="entry name" value="ENHANCER OF MRNA-DECAPPING PROTEIN 4"/>
    <property type="match status" value="1"/>
</dbReference>
<feature type="region of interest" description="Disordered" evidence="10">
    <location>
        <begin position="834"/>
        <end position="927"/>
    </location>
</feature>
<evidence type="ECO:0000256" key="4">
    <source>
        <dbReference type="ARBA" id="ARBA00009639"/>
    </source>
</evidence>
<dbReference type="Pfam" id="PF16529">
    <property type="entry name" value="Ge1_WD40"/>
    <property type="match status" value="1"/>
</dbReference>
<comment type="caution">
    <text evidence="12">The sequence shown here is derived from an EMBL/GenBank/DDBJ whole genome shotgun (WGS) entry which is preliminary data.</text>
</comment>
<evidence type="ECO:0000256" key="10">
    <source>
        <dbReference type="SAM" id="MobiDB-lite"/>
    </source>
</evidence>
<dbReference type="NCBIfam" id="TIGR01557">
    <property type="entry name" value="myb_SHAQKYF"/>
    <property type="match status" value="1"/>
</dbReference>
<feature type="region of interest" description="Disordered" evidence="10">
    <location>
        <begin position="708"/>
        <end position="733"/>
    </location>
</feature>
<dbReference type="GO" id="GO:0031087">
    <property type="term" value="P:deadenylation-independent decapping of nuclear-transcribed mRNA"/>
    <property type="evidence" value="ECO:0007669"/>
    <property type="project" value="InterPro"/>
</dbReference>
<dbReference type="FunFam" id="2.130.10.10:FF:000232">
    <property type="entry name" value="enhancer of mRNA-decapping protein 4"/>
    <property type="match status" value="1"/>
</dbReference>
<evidence type="ECO:0000256" key="2">
    <source>
        <dbReference type="ARBA" id="ARBA00004201"/>
    </source>
</evidence>
<dbReference type="InterPro" id="IPR009057">
    <property type="entry name" value="Homeodomain-like_sf"/>
</dbReference>
<feature type="compositionally biased region" description="Polar residues" evidence="10">
    <location>
        <begin position="1575"/>
        <end position="1588"/>
    </location>
</feature>
<feature type="region of interest" description="Disordered" evidence="10">
    <location>
        <begin position="1532"/>
        <end position="1629"/>
    </location>
</feature>
<dbReference type="GO" id="GO:0003677">
    <property type="term" value="F:DNA binding"/>
    <property type="evidence" value="ECO:0007669"/>
    <property type="project" value="InterPro"/>
</dbReference>
<dbReference type="GO" id="GO:0005634">
    <property type="term" value="C:nucleus"/>
    <property type="evidence" value="ECO:0007669"/>
    <property type="project" value="UniProtKB-SubCell"/>
</dbReference>
<dbReference type="SMART" id="SM00320">
    <property type="entry name" value="WD40"/>
    <property type="match status" value="3"/>
</dbReference>
<comment type="subcellular location">
    <subcellularLocation>
        <location evidence="2">Cytoplasm</location>
        <location evidence="2">P-body</location>
    </subcellularLocation>
    <subcellularLocation>
        <location evidence="1">Nucleus</location>
    </subcellularLocation>
</comment>
<dbReference type="InterPro" id="IPR036322">
    <property type="entry name" value="WD40_repeat_dom_sf"/>
</dbReference>
<feature type="compositionally biased region" description="Low complexity" evidence="10">
    <location>
        <begin position="652"/>
        <end position="668"/>
    </location>
</feature>
<feature type="compositionally biased region" description="Polar residues" evidence="10">
    <location>
        <begin position="669"/>
        <end position="678"/>
    </location>
</feature>
<dbReference type="InterPro" id="IPR045152">
    <property type="entry name" value="EDC4-like"/>
</dbReference>
<feature type="domain" description="HTH myb-type" evidence="11">
    <location>
        <begin position="1396"/>
        <end position="1456"/>
    </location>
</feature>
<dbReference type="SUPFAM" id="SSF50978">
    <property type="entry name" value="WD40 repeat-like"/>
    <property type="match status" value="1"/>
</dbReference>
<dbReference type="Pfam" id="PF00249">
    <property type="entry name" value="Myb_DNA-binding"/>
    <property type="match status" value="1"/>
</dbReference>
<evidence type="ECO:0000256" key="5">
    <source>
        <dbReference type="ARBA" id="ARBA00023015"/>
    </source>
</evidence>
<dbReference type="PROSITE" id="PS50082">
    <property type="entry name" value="WD_REPEATS_2"/>
    <property type="match status" value="2"/>
</dbReference>
<comment type="similarity">
    <text evidence="3">Belongs to the MYB-CC family.</text>
</comment>
<dbReference type="InterPro" id="IPR015943">
    <property type="entry name" value="WD40/YVTN_repeat-like_dom_sf"/>
</dbReference>
<keyword evidence="6" id="KW-0175">Coiled coil</keyword>
<evidence type="ECO:0000256" key="6">
    <source>
        <dbReference type="ARBA" id="ARBA00023054"/>
    </source>
</evidence>
<dbReference type="PROSITE" id="PS50294">
    <property type="entry name" value="WD_REPEATS_REGION"/>
    <property type="match status" value="1"/>
</dbReference>
<feature type="compositionally biased region" description="Basic and acidic residues" evidence="10">
    <location>
        <begin position="1605"/>
        <end position="1621"/>
    </location>
</feature>
<feature type="region of interest" description="Disordered" evidence="10">
    <location>
        <begin position="1"/>
        <end position="70"/>
    </location>
</feature>
<feature type="repeat" description="WD" evidence="9">
    <location>
        <begin position="244"/>
        <end position="286"/>
    </location>
</feature>
<feature type="compositionally biased region" description="Pro residues" evidence="10">
    <location>
        <begin position="35"/>
        <end position="47"/>
    </location>
</feature>
<dbReference type="PANTHER" id="PTHR15598:SF7">
    <property type="entry name" value="ENHANCER OF MRNA-DECAPPING-LIKE PROTEIN"/>
    <property type="match status" value="1"/>
</dbReference>
<dbReference type="PROSITE" id="PS51294">
    <property type="entry name" value="HTH_MYB"/>
    <property type="match status" value="1"/>
</dbReference>
<dbReference type="InterPro" id="IPR001680">
    <property type="entry name" value="WD40_rpt"/>
</dbReference>
<dbReference type="Pfam" id="PF21289">
    <property type="entry name" value="EDC4_C"/>
    <property type="match status" value="1"/>
</dbReference>
<keyword evidence="8" id="KW-0539">Nucleus</keyword>
<dbReference type="InterPro" id="IPR001005">
    <property type="entry name" value="SANT/Myb"/>
</dbReference>
<evidence type="ECO:0000259" key="11">
    <source>
        <dbReference type="PROSITE" id="PS51294"/>
    </source>
</evidence>
<feature type="region of interest" description="Disordered" evidence="10">
    <location>
        <begin position="1460"/>
        <end position="1480"/>
    </location>
</feature>
<protein>
    <recommendedName>
        <fullName evidence="11">HTH myb-type domain-containing protein</fullName>
    </recommendedName>
</protein>
<keyword evidence="9" id="KW-0853">WD repeat</keyword>
<proteinExistence type="inferred from homology"/>
<dbReference type="Gene3D" id="1.10.220.100">
    <property type="entry name" value="conserved c-terminal region of ge- 1"/>
    <property type="match status" value="1"/>
</dbReference>
<evidence type="ECO:0000256" key="7">
    <source>
        <dbReference type="ARBA" id="ARBA00023163"/>
    </source>
</evidence>
<reference evidence="12 13" key="1">
    <citation type="journal article" date="2023" name="Hortic Res">
        <title>Pangenome of water caltrop reveals structural variations and asymmetric subgenome divergence after allopolyploidization.</title>
        <authorList>
            <person name="Zhang X."/>
            <person name="Chen Y."/>
            <person name="Wang L."/>
            <person name="Yuan Y."/>
            <person name="Fang M."/>
            <person name="Shi L."/>
            <person name="Lu R."/>
            <person name="Comes H.P."/>
            <person name="Ma Y."/>
            <person name="Chen Y."/>
            <person name="Huang G."/>
            <person name="Zhou Y."/>
            <person name="Zheng Z."/>
            <person name="Qiu Y."/>
        </authorList>
    </citation>
    <scope>NUCLEOTIDE SEQUENCE [LARGE SCALE GENOMIC DNA]</scope>
    <source>
        <strain evidence="12">F231</strain>
    </source>
</reference>